<name>A0A2P2J6F5_RHIMU</name>
<protein>
    <submittedName>
        <fullName evidence="1">Uncharacterized protein</fullName>
    </submittedName>
</protein>
<dbReference type="AlphaFoldDB" id="A0A2P2J6F5"/>
<accession>A0A2P2J6F5</accession>
<organism evidence="1">
    <name type="scientific">Rhizophora mucronata</name>
    <name type="common">Asiatic mangrove</name>
    <dbReference type="NCBI Taxonomy" id="61149"/>
    <lineage>
        <taxon>Eukaryota</taxon>
        <taxon>Viridiplantae</taxon>
        <taxon>Streptophyta</taxon>
        <taxon>Embryophyta</taxon>
        <taxon>Tracheophyta</taxon>
        <taxon>Spermatophyta</taxon>
        <taxon>Magnoliopsida</taxon>
        <taxon>eudicotyledons</taxon>
        <taxon>Gunneridae</taxon>
        <taxon>Pentapetalae</taxon>
        <taxon>rosids</taxon>
        <taxon>fabids</taxon>
        <taxon>Malpighiales</taxon>
        <taxon>Rhizophoraceae</taxon>
        <taxon>Rhizophora</taxon>
    </lineage>
</organism>
<sequence length="21" mass="2363">MYIGRMIPLARRTSIVKSVNG</sequence>
<proteinExistence type="predicted"/>
<reference evidence="1" key="1">
    <citation type="submission" date="2018-02" db="EMBL/GenBank/DDBJ databases">
        <title>Rhizophora mucronata_Transcriptome.</title>
        <authorList>
            <person name="Meera S.P."/>
            <person name="Sreeshan A."/>
            <person name="Augustine A."/>
        </authorList>
    </citation>
    <scope>NUCLEOTIDE SEQUENCE</scope>
    <source>
        <tissue evidence="1">Leaf</tissue>
    </source>
</reference>
<evidence type="ECO:0000313" key="1">
    <source>
        <dbReference type="EMBL" id="MBW89039.1"/>
    </source>
</evidence>
<dbReference type="EMBL" id="GGEC01008556">
    <property type="protein sequence ID" value="MBW89039.1"/>
    <property type="molecule type" value="Transcribed_RNA"/>
</dbReference>